<accession>A0A821MLZ7</accession>
<name>A0A821MLZ7_9BILA</name>
<evidence type="ECO:0000259" key="2">
    <source>
        <dbReference type="Pfam" id="PF20209"/>
    </source>
</evidence>
<feature type="domain" description="DUF6570" evidence="2">
    <location>
        <begin position="167"/>
        <end position="295"/>
    </location>
</feature>
<evidence type="ECO:0000313" key="4">
    <source>
        <dbReference type="Proteomes" id="UP000663848"/>
    </source>
</evidence>
<comment type="caution">
    <text evidence="3">The sequence shown here is derived from an EMBL/GenBank/DDBJ whole genome shotgun (WGS) entry which is preliminary data.</text>
</comment>
<dbReference type="Proteomes" id="UP000663848">
    <property type="component" value="Unassembled WGS sequence"/>
</dbReference>
<proteinExistence type="predicted"/>
<feature type="compositionally biased region" description="Basic and acidic residues" evidence="1">
    <location>
        <begin position="27"/>
        <end position="54"/>
    </location>
</feature>
<dbReference type="AlphaFoldDB" id="A0A821MLZ7"/>
<feature type="non-terminal residue" evidence="3">
    <location>
        <position position="1"/>
    </location>
</feature>
<evidence type="ECO:0000256" key="1">
    <source>
        <dbReference type="SAM" id="MobiDB-lite"/>
    </source>
</evidence>
<gene>
    <name evidence="3" type="ORF">QYT958_LOCUS22084</name>
</gene>
<evidence type="ECO:0000313" key="3">
    <source>
        <dbReference type="EMBL" id="CAF4769527.1"/>
    </source>
</evidence>
<feature type="compositionally biased region" description="Basic and acidic residues" evidence="1">
    <location>
        <begin position="1"/>
        <end position="20"/>
    </location>
</feature>
<protein>
    <recommendedName>
        <fullName evidence="2">DUF6570 domain-containing protein</fullName>
    </recommendedName>
</protein>
<sequence length="397" mass="46760">MREKRNDDEFRLSDNRRRAESLQIARQNDEFKTEGNKRRAEAHKIERQNDEFKTEENKRRAEALMIERQNIEFRTQENDRRLNLLKIKREEEEYKEEERRRNASRMQGPTHICSCCGGLWFEYSIKEFTVEMLRNKGLPKEFIDKVCYLKNTIIKLCGTCRKDIMLNKVPNLCLSNGLVFYEVPDCLKILTELEERLISSRVPFMVIRTLGFCKQFGLNGNLVNVPMNVDINVSILPRSFSDTHTIQLKRMRQMKNKNAFMYETIRPKVVHTAIKYLIGQELYKDEGIVISNDWIKKYSNERENFVVNDEDKKLNVNENRGEVFDDDDDWNELDDKPISPGATETLLNDETNNQNDIGIKFAPGENNRPISILIGLKVDELTFPKIYCGKQRKIKDN</sequence>
<dbReference type="InterPro" id="IPR046700">
    <property type="entry name" value="DUF6570"/>
</dbReference>
<reference evidence="3" key="1">
    <citation type="submission" date="2021-02" db="EMBL/GenBank/DDBJ databases">
        <authorList>
            <person name="Nowell W R."/>
        </authorList>
    </citation>
    <scope>NUCLEOTIDE SEQUENCE</scope>
</reference>
<dbReference type="EMBL" id="CAJOBR010004154">
    <property type="protein sequence ID" value="CAF4769527.1"/>
    <property type="molecule type" value="Genomic_DNA"/>
</dbReference>
<dbReference type="Pfam" id="PF20209">
    <property type="entry name" value="DUF6570"/>
    <property type="match status" value="1"/>
</dbReference>
<feature type="region of interest" description="Disordered" evidence="1">
    <location>
        <begin position="1"/>
        <end position="54"/>
    </location>
</feature>
<organism evidence="3 4">
    <name type="scientific">Rotaria socialis</name>
    <dbReference type="NCBI Taxonomy" id="392032"/>
    <lineage>
        <taxon>Eukaryota</taxon>
        <taxon>Metazoa</taxon>
        <taxon>Spiralia</taxon>
        <taxon>Gnathifera</taxon>
        <taxon>Rotifera</taxon>
        <taxon>Eurotatoria</taxon>
        <taxon>Bdelloidea</taxon>
        <taxon>Philodinida</taxon>
        <taxon>Philodinidae</taxon>
        <taxon>Rotaria</taxon>
    </lineage>
</organism>